<dbReference type="EMBL" id="CM042017">
    <property type="protein sequence ID" value="KAI3690564.1"/>
    <property type="molecule type" value="Genomic_DNA"/>
</dbReference>
<proteinExistence type="predicted"/>
<evidence type="ECO:0000313" key="1">
    <source>
        <dbReference type="EMBL" id="KAI3690564.1"/>
    </source>
</evidence>
<sequence>MTDIVISLEIALEYQDGADTSRDVTPFEGKINRSQFDVMMEERKRMRIHTKREAARRSRKRKRTHIEALETENDILRARLSELDKVISSKGDTLSKES</sequence>
<evidence type="ECO:0000313" key="2">
    <source>
        <dbReference type="Proteomes" id="UP001055811"/>
    </source>
</evidence>
<comment type="caution">
    <text evidence="1">The sequence shown here is derived from an EMBL/GenBank/DDBJ whole genome shotgun (WGS) entry which is preliminary data.</text>
</comment>
<accession>A0ACB8Z026</accession>
<dbReference type="Proteomes" id="UP001055811">
    <property type="component" value="Linkage Group LG09"/>
</dbReference>
<keyword evidence="2" id="KW-1185">Reference proteome</keyword>
<name>A0ACB8Z026_CICIN</name>
<organism evidence="1 2">
    <name type="scientific">Cichorium intybus</name>
    <name type="common">Chicory</name>
    <dbReference type="NCBI Taxonomy" id="13427"/>
    <lineage>
        <taxon>Eukaryota</taxon>
        <taxon>Viridiplantae</taxon>
        <taxon>Streptophyta</taxon>
        <taxon>Embryophyta</taxon>
        <taxon>Tracheophyta</taxon>
        <taxon>Spermatophyta</taxon>
        <taxon>Magnoliopsida</taxon>
        <taxon>eudicotyledons</taxon>
        <taxon>Gunneridae</taxon>
        <taxon>Pentapetalae</taxon>
        <taxon>asterids</taxon>
        <taxon>campanulids</taxon>
        <taxon>Asterales</taxon>
        <taxon>Asteraceae</taxon>
        <taxon>Cichorioideae</taxon>
        <taxon>Cichorieae</taxon>
        <taxon>Cichoriinae</taxon>
        <taxon>Cichorium</taxon>
    </lineage>
</organism>
<reference evidence="1 2" key="2">
    <citation type="journal article" date="2022" name="Mol. Ecol. Resour.">
        <title>The genomes of chicory, endive, great burdock and yacon provide insights into Asteraceae paleo-polyploidization history and plant inulin production.</title>
        <authorList>
            <person name="Fan W."/>
            <person name="Wang S."/>
            <person name="Wang H."/>
            <person name="Wang A."/>
            <person name="Jiang F."/>
            <person name="Liu H."/>
            <person name="Zhao H."/>
            <person name="Xu D."/>
            <person name="Zhang Y."/>
        </authorList>
    </citation>
    <scope>NUCLEOTIDE SEQUENCE [LARGE SCALE GENOMIC DNA]</scope>
    <source>
        <strain evidence="2">cv. Punajuju</strain>
        <tissue evidence="1">Leaves</tissue>
    </source>
</reference>
<gene>
    <name evidence="1" type="ORF">L2E82_48660</name>
</gene>
<protein>
    <submittedName>
        <fullName evidence="1">Uncharacterized protein</fullName>
    </submittedName>
</protein>
<reference evidence="2" key="1">
    <citation type="journal article" date="2022" name="Mol. Ecol. Resour.">
        <title>The genomes of chicory, endive, great burdock and yacon provide insights into Asteraceae palaeo-polyploidization history and plant inulin production.</title>
        <authorList>
            <person name="Fan W."/>
            <person name="Wang S."/>
            <person name="Wang H."/>
            <person name="Wang A."/>
            <person name="Jiang F."/>
            <person name="Liu H."/>
            <person name="Zhao H."/>
            <person name="Xu D."/>
            <person name="Zhang Y."/>
        </authorList>
    </citation>
    <scope>NUCLEOTIDE SEQUENCE [LARGE SCALE GENOMIC DNA]</scope>
    <source>
        <strain evidence="2">cv. Punajuju</strain>
    </source>
</reference>